<dbReference type="InterPro" id="IPR003759">
    <property type="entry name" value="Cbl-bd_cap"/>
</dbReference>
<dbReference type="PANTHER" id="PTHR45833:SF1">
    <property type="entry name" value="METHIONINE SYNTHASE"/>
    <property type="match status" value="1"/>
</dbReference>
<dbReference type="Gene3D" id="3.40.50.280">
    <property type="entry name" value="Cobalamin-binding domain"/>
    <property type="match status" value="1"/>
</dbReference>
<proteinExistence type="predicted"/>
<evidence type="ECO:0000256" key="1">
    <source>
        <dbReference type="ARBA" id="ARBA00022723"/>
    </source>
</evidence>
<accession>A0ABP6Q5S9</accession>
<evidence type="ECO:0000256" key="2">
    <source>
        <dbReference type="ARBA" id="ARBA00023285"/>
    </source>
</evidence>
<dbReference type="InterPro" id="IPR036724">
    <property type="entry name" value="Cobalamin-bd_sf"/>
</dbReference>
<dbReference type="InterPro" id="IPR050554">
    <property type="entry name" value="Met_Synthase/Corrinoid"/>
</dbReference>
<comment type="caution">
    <text evidence="4">The sequence shown here is derived from an EMBL/GenBank/DDBJ whole genome shotgun (WGS) entry which is preliminary data.</text>
</comment>
<keyword evidence="5" id="KW-1185">Reference proteome</keyword>
<keyword evidence="1" id="KW-0479">Metal-binding</keyword>
<feature type="domain" description="B12-binding" evidence="3">
    <location>
        <begin position="102"/>
        <end position="232"/>
    </location>
</feature>
<keyword evidence="2" id="KW-0170">Cobalt</keyword>
<protein>
    <submittedName>
        <fullName evidence="4">Cobalamin-dependent protein</fullName>
    </submittedName>
</protein>
<name>A0ABP6Q5S9_9ACTN</name>
<dbReference type="Gene3D" id="1.10.1240.10">
    <property type="entry name" value="Methionine synthase domain"/>
    <property type="match status" value="1"/>
</dbReference>
<organism evidence="4 5">
    <name type="scientific">Actinocorallia longicatena</name>
    <dbReference type="NCBI Taxonomy" id="111803"/>
    <lineage>
        <taxon>Bacteria</taxon>
        <taxon>Bacillati</taxon>
        <taxon>Actinomycetota</taxon>
        <taxon>Actinomycetes</taxon>
        <taxon>Streptosporangiales</taxon>
        <taxon>Thermomonosporaceae</taxon>
        <taxon>Actinocorallia</taxon>
    </lineage>
</organism>
<dbReference type="PROSITE" id="PS51332">
    <property type="entry name" value="B12_BINDING"/>
    <property type="match status" value="1"/>
</dbReference>
<dbReference type="InterPro" id="IPR036594">
    <property type="entry name" value="Meth_synthase_dom"/>
</dbReference>
<dbReference type="Pfam" id="PF02607">
    <property type="entry name" value="B12-binding_2"/>
    <property type="match status" value="1"/>
</dbReference>
<evidence type="ECO:0000259" key="3">
    <source>
        <dbReference type="PROSITE" id="PS51332"/>
    </source>
</evidence>
<reference evidence="5" key="1">
    <citation type="journal article" date="2019" name="Int. J. Syst. Evol. Microbiol.">
        <title>The Global Catalogue of Microorganisms (GCM) 10K type strain sequencing project: providing services to taxonomists for standard genome sequencing and annotation.</title>
        <authorList>
            <consortium name="The Broad Institute Genomics Platform"/>
            <consortium name="The Broad Institute Genome Sequencing Center for Infectious Disease"/>
            <person name="Wu L."/>
            <person name="Ma J."/>
        </authorList>
    </citation>
    <scope>NUCLEOTIDE SEQUENCE [LARGE SCALE GENOMIC DNA]</scope>
    <source>
        <strain evidence="5">JCM 9377</strain>
    </source>
</reference>
<evidence type="ECO:0000313" key="5">
    <source>
        <dbReference type="Proteomes" id="UP001501237"/>
    </source>
</evidence>
<dbReference type="SUPFAM" id="SSF52242">
    <property type="entry name" value="Cobalamin (vitamin B12)-binding domain"/>
    <property type="match status" value="1"/>
</dbReference>
<evidence type="ECO:0000313" key="4">
    <source>
        <dbReference type="EMBL" id="GAA3203776.1"/>
    </source>
</evidence>
<dbReference type="RefSeq" id="WP_344824610.1">
    <property type="nucleotide sequence ID" value="NZ_BAAAUV010000004.1"/>
</dbReference>
<gene>
    <name evidence="4" type="ORF">GCM10010468_18020</name>
</gene>
<sequence length="368" mass="38762">MSAPSPGLKGLADPWADALWRVVREGSEFDAVDMALSALESGLDAEDLILDVIGAVQARVGAEWAANRLTVAQEHTATAINDRVIGALAHHPGLRSRSTGHLGRVAVACVDGEWHALPARLLTEVLRLRGWQVDYLGAQVPGPHLISHLHRTGPDVVAVSASLPTRLPTAHATISACQATGTPVLVGGAAFGADGRFARLLRADGWARDARDAAALLAAGLPGPSLDHQIADDLPHLADQEYTMVARSAPRLVRETVAGLIERFPGQPSFASPHTAEDVAHIVEYLATALYVDDTPLFRDFIAWTAGILEVRGVPARVLLPALELLGERLADFPRACGLLSAARDGILTGIRGGDPAGLRVSGLEEPA</sequence>
<dbReference type="EMBL" id="BAAAUV010000004">
    <property type="protein sequence ID" value="GAA3203776.1"/>
    <property type="molecule type" value="Genomic_DNA"/>
</dbReference>
<dbReference type="InterPro" id="IPR006158">
    <property type="entry name" value="Cobalamin-bd"/>
</dbReference>
<dbReference type="Proteomes" id="UP001501237">
    <property type="component" value="Unassembled WGS sequence"/>
</dbReference>
<dbReference type="PANTHER" id="PTHR45833">
    <property type="entry name" value="METHIONINE SYNTHASE"/>
    <property type="match status" value="1"/>
</dbReference>
<dbReference type="Pfam" id="PF02310">
    <property type="entry name" value="B12-binding"/>
    <property type="match status" value="1"/>
</dbReference>